<dbReference type="InterPro" id="IPR015886">
    <property type="entry name" value="H2TH_FPG"/>
</dbReference>
<evidence type="ECO:0000256" key="1">
    <source>
        <dbReference type="ARBA" id="ARBA00001668"/>
    </source>
</evidence>
<evidence type="ECO:0000256" key="2">
    <source>
        <dbReference type="ARBA" id="ARBA00009409"/>
    </source>
</evidence>
<keyword evidence="12" id="KW-1185">Reference proteome</keyword>
<gene>
    <name evidence="11" type="ORF">NPE20_03895</name>
</gene>
<comment type="catalytic activity">
    <reaction evidence="1">
        <text>Hydrolysis of DNA containing ring-opened 7-methylguanine residues, releasing 2,6-diamino-4-hydroxy-5-(N-methyl)formamidopyrimidine.</text>
        <dbReference type="EC" id="3.2.2.23"/>
    </reaction>
</comment>
<evidence type="ECO:0000256" key="3">
    <source>
        <dbReference type="ARBA" id="ARBA00022763"/>
    </source>
</evidence>
<evidence type="ECO:0000256" key="8">
    <source>
        <dbReference type="ARBA" id="ARBA00023268"/>
    </source>
</evidence>
<keyword evidence="4" id="KW-0378">Hydrolase</keyword>
<keyword evidence="8" id="KW-0511">Multifunctional enzyme</keyword>
<dbReference type="InterPro" id="IPR010979">
    <property type="entry name" value="Ribosomal_uS13-like_H2TH"/>
</dbReference>
<keyword evidence="5" id="KW-0238">DNA-binding</keyword>
<dbReference type="SUPFAM" id="SSF81624">
    <property type="entry name" value="N-terminal domain of MutM-like DNA repair proteins"/>
    <property type="match status" value="1"/>
</dbReference>
<sequence length="257" mass="28515">MAELPDLTVFANILSRMFKNKVLEKLDVTVPKKLNVKVQELQSALEGCILESVERAGKTLQFHFSGENVLGLHLMLRGELVELSEDKTPKFQIMAFHFEKGKGFAVIDMLKQATATLHPLKAAAPDALEITKEDFTALVAKKHTIIKTLLMDQKSLRGIGNSYADEILYHACVSPFSTASAIPQWDVDKIFKSIDIVLNTAIKEIALANGNELAGELKDFMKIHNAALKVTSNGDVIKRDKIGGRTTYYTQAQQLFL</sequence>
<evidence type="ECO:0000313" key="12">
    <source>
        <dbReference type="Proteomes" id="UP001204376"/>
    </source>
</evidence>
<evidence type="ECO:0000256" key="7">
    <source>
        <dbReference type="ARBA" id="ARBA00023239"/>
    </source>
</evidence>
<dbReference type="Gene3D" id="3.20.190.10">
    <property type="entry name" value="MutM-like, N-terminal"/>
    <property type="match status" value="1"/>
</dbReference>
<dbReference type="SMART" id="SM00898">
    <property type="entry name" value="Fapy_DNA_glyco"/>
    <property type="match status" value="1"/>
</dbReference>
<comment type="caution">
    <text evidence="11">The sequence shown here is derived from an EMBL/GenBank/DDBJ whole genome shotgun (WGS) entry which is preliminary data.</text>
</comment>
<reference evidence="11 12" key="1">
    <citation type="submission" date="2022-07" db="EMBL/GenBank/DDBJ databases">
        <title>Mucilaginibacter sp. JC4.</title>
        <authorList>
            <person name="Le V."/>
            <person name="Ko S.-R."/>
            <person name="Ahn C.-Y."/>
            <person name="Oh H.-M."/>
        </authorList>
    </citation>
    <scope>NUCLEOTIDE SEQUENCE [LARGE SCALE GENOMIC DNA]</scope>
    <source>
        <strain evidence="11 12">JC4</strain>
    </source>
</reference>
<dbReference type="EMBL" id="JANHOH010000001">
    <property type="protein sequence ID" value="MCQ6957081.1"/>
    <property type="molecule type" value="Genomic_DNA"/>
</dbReference>
<keyword evidence="6" id="KW-0234">DNA repair</keyword>
<evidence type="ECO:0000259" key="10">
    <source>
        <dbReference type="PROSITE" id="PS51068"/>
    </source>
</evidence>
<dbReference type="Proteomes" id="UP001204376">
    <property type="component" value="Unassembled WGS sequence"/>
</dbReference>
<evidence type="ECO:0000256" key="4">
    <source>
        <dbReference type="ARBA" id="ARBA00022801"/>
    </source>
</evidence>
<keyword evidence="9" id="KW-0326">Glycosidase</keyword>
<dbReference type="Pfam" id="PF06831">
    <property type="entry name" value="H2TH"/>
    <property type="match status" value="1"/>
</dbReference>
<evidence type="ECO:0000256" key="5">
    <source>
        <dbReference type="ARBA" id="ARBA00023125"/>
    </source>
</evidence>
<dbReference type="RefSeq" id="WP_256537290.1">
    <property type="nucleotide sequence ID" value="NZ_JANHOH010000001.1"/>
</dbReference>
<dbReference type="PANTHER" id="PTHR22993">
    <property type="entry name" value="FORMAMIDOPYRIMIDINE-DNA GLYCOSYLASE"/>
    <property type="match status" value="1"/>
</dbReference>
<evidence type="ECO:0000313" key="11">
    <source>
        <dbReference type="EMBL" id="MCQ6957081.1"/>
    </source>
</evidence>
<proteinExistence type="inferred from homology"/>
<dbReference type="InterPro" id="IPR035937">
    <property type="entry name" value="FPG_N"/>
</dbReference>
<dbReference type="SMART" id="SM01232">
    <property type="entry name" value="H2TH"/>
    <property type="match status" value="1"/>
</dbReference>
<organism evidence="11 12">
    <name type="scientific">Mucilaginibacter aquariorum</name>
    <dbReference type="NCBI Taxonomy" id="2967225"/>
    <lineage>
        <taxon>Bacteria</taxon>
        <taxon>Pseudomonadati</taxon>
        <taxon>Bacteroidota</taxon>
        <taxon>Sphingobacteriia</taxon>
        <taxon>Sphingobacteriales</taxon>
        <taxon>Sphingobacteriaceae</taxon>
        <taxon>Mucilaginibacter</taxon>
    </lineage>
</organism>
<keyword evidence="7" id="KW-0456">Lyase</keyword>
<keyword evidence="3" id="KW-0227">DNA damage</keyword>
<dbReference type="PROSITE" id="PS51068">
    <property type="entry name" value="FPG_CAT"/>
    <property type="match status" value="1"/>
</dbReference>
<evidence type="ECO:0000256" key="9">
    <source>
        <dbReference type="ARBA" id="ARBA00023295"/>
    </source>
</evidence>
<dbReference type="Gene3D" id="1.10.8.50">
    <property type="match status" value="1"/>
</dbReference>
<comment type="similarity">
    <text evidence="2">Belongs to the FPG family.</text>
</comment>
<dbReference type="Pfam" id="PF01149">
    <property type="entry name" value="Fapy_DNA_glyco"/>
    <property type="match status" value="1"/>
</dbReference>
<dbReference type="PANTHER" id="PTHR22993:SF9">
    <property type="entry name" value="FORMAMIDOPYRIMIDINE-DNA GLYCOSYLASE"/>
    <property type="match status" value="1"/>
</dbReference>
<dbReference type="SUPFAM" id="SSF46946">
    <property type="entry name" value="S13-like H2TH domain"/>
    <property type="match status" value="1"/>
</dbReference>
<evidence type="ECO:0000256" key="6">
    <source>
        <dbReference type="ARBA" id="ARBA00023204"/>
    </source>
</evidence>
<dbReference type="InterPro" id="IPR012319">
    <property type="entry name" value="FPG_cat"/>
</dbReference>
<feature type="domain" description="Formamidopyrimidine-DNA glycosylase catalytic" evidence="10">
    <location>
        <begin position="2"/>
        <end position="105"/>
    </location>
</feature>
<protein>
    <submittedName>
        <fullName evidence="11">Formamidopyrimidine-DNA glycosylase</fullName>
    </submittedName>
</protein>
<accession>A0ABT1SYD8</accession>
<name>A0ABT1SYD8_9SPHI</name>